<dbReference type="Proteomes" id="UP000254337">
    <property type="component" value="Chromosome"/>
</dbReference>
<dbReference type="AlphaFoldDB" id="A0A346B0E1"/>
<dbReference type="OrthoDB" id="1625474at2"/>
<organism evidence="3 4">
    <name type="scientific">Megasphaera stantonii</name>
    <dbReference type="NCBI Taxonomy" id="2144175"/>
    <lineage>
        <taxon>Bacteria</taxon>
        <taxon>Bacillati</taxon>
        <taxon>Bacillota</taxon>
        <taxon>Negativicutes</taxon>
        <taxon>Veillonellales</taxon>
        <taxon>Veillonellaceae</taxon>
        <taxon>Megasphaera</taxon>
    </lineage>
</organism>
<evidence type="ECO:0000313" key="4">
    <source>
        <dbReference type="Proteomes" id="UP000254337"/>
    </source>
</evidence>
<protein>
    <submittedName>
        <fullName evidence="3">Lipolytic enzyme</fullName>
    </submittedName>
</protein>
<dbReference type="InterPro" id="IPR013830">
    <property type="entry name" value="SGNH_hydro"/>
</dbReference>
<dbReference type="InterPro" id="IPR013783">
    <property type="entry name" value="Ig-like_fold"/>
</dbReference>
<feature type="domain" description="SGNH hydrolase-type esterase" evidence="2">
    <location>
        <begin position="274"/>
        <end position="441"/>
    </location>
</feature>
<dbReference type="RefSeq" id="WP_107195408.1">
    <property type="nucleotide sequence ID" value="NZ_CP029462.1"/>
</dbReference>
<keyword evidence="1" id="KW-0732">Signal</keyword>
<dbReference type="InterPro" id="IPR051532">
    <property type="entry name" value="Ester_Hydrolysis_Enzymes"/>
</dbReference>
<dbReference type="InterPro" id="IPR036514">
    <property type="entry name" value="SGNH_hydro_sf"/>
</dbReference>
<dbReference type="Gene3D" id="2.60.40.10">
    <property type="entry name" value="Immunoglobulins"/>
    <property type="match status" value="1"/>
</dbReference>
<evidence type="ECO:0000313" key="3">
    <source>
        <dbReference type="EMBL" id="AXL21584.1"/>
    </source>
</evidence>
<dbReference type="GO" id="GO:0004622">
    <property type="term" value="F:phosphatidylcholine lysophospholipase activity"/>
    <property type="evidence" value="ECO:0007669"/>
    <property type="project" value="TreeGrafter"/>
</dbReference>
<evidence type="ECO:0000256" key="1">
    <source>
        <dbReference type="SAM" id="SignalP"/>
    </source>
</evidence>
<feature type="chain" id="PRO_5039406682" evidence="1">
    <location>
        <begin position="19"/>
        <end position="468"/>
    </location>
</feature>
<dbReference type="SUPFAM" id="SSF52266">
    <property type="entry name" value="SGNH hydrolase"/>
    <property type="match status" value="1"/>
</dbReference>
<accession>A0A346B0E1</accession>
<reference evidence="3 4" key="1">
    <citation type="submission" date="2018-05" db="EMBL/GenBank/DDBJ databases">
        <title>Complete genome sequence of Megasphaera sp. AJH120T, isolated from the ceca of a chicken.</title>
        <authorList>
            <person name="Maki J."/>
            <person name="Looft T."/>
        </authorList>
    </citation>
    <scope>NUCLEOTIDE SEQUENCE [LARGE SCALE GENOMIC DNA]</scope>
    <source>
        <strain evidence="3 4">AJH120</strain>
    </source>
</reference>
<dbReference type="Pfam" id="PF13472">
    <property type="entry name" value="Lipase_GDSL_2"/>
    <property type="match status" value="1"/>
</dbReference>
<keyword evidence="4" id="KW-1185">Reference proteome</keyword>
<dbReference type="Gene3D" id="3.40.50.1110">
    <property type="entry name" value="SGNH hydrolase"/>
    <property type="match status" value="1"/>
</dbReference>
<gene>
    <name evidence="3" type="ORF">DKB62_08400</name>
</gene>
<dbReference type="EMBL" id="CP029462">
    <property type="protein sequence ID" value="AXL21584.1"/>
    <property type="molecule type" value="Genomic_DNA"/>
</dbReference>
<dbReference type="PANTHER" id="PTHR30383:SF5">
    <property type="entry name" value="SGNH HYDROLASE-TYPE ESTERASE DOMAIN-CONTAINING PROTEIN"/>
    <property type="match status" value="1"/>
</dbReference>
<feature type="signal peptide" evidence="1">
    <location>
        <begin position="1"/>
        <end position="18"/>
    </location>
</feature>
<proteinExistence type="predicted"/>
<sequence length="468" mass="51471">MRYSAFCCAVLTALTLGAGLVAVAYQTAEPQELVDPPMEQARHLLIDHAETDCRHQPLVIAHYTADDPASSRPVLRWSRIDGAVMYDVQVVKRHGGGPSPCYEPVMAVQRVYSTACELLLPAGCREPVLYWRVKPLNLRGQAIGPFSELEPLPVDWQKQDVVKPVPLSTYNQGQGQTLLYPVYDWIAMPDADHYEVEILDAPPENPNGTAPSTHRIAVYTTSIAHQYDSQARMSAQPFYWRVRAVRSDGSPLGVYSDASSYTTDPGRPCAAAIYGDSISHGGGSVSYSPADWEFSYGHYLAFPTVNLSFSGDTSRTAVERFDKDVAPFRPPYLLILMGTNSLRAGVEPADVIADMEQVKAKCLAYGIRPVFLTLPPLNPDNIRAAFGQDTVRSWREAIAAVNSYVKTQVHVDITPGMADERGELREDLAVDGLHLDPPGKRLMAEAINAAWPDITALPDEAWNSDDEL</sequence>
<evidence type="ECO:0000259" key="2">
    <source>
        <dbReference type="Pfam" id="PF13472"/>
    </source>
</evidence>
<dbReference type="KEGG" id="meg:DKB62_08400"/>
<dbReference type="PANTHER" id="PTHR30383">
    <property type="entry name" value="THIOESTERASE 1/PROTEASE 1/LYSOPHOSPHOLIPASE L1"/>
    <property type="match status" value="1"/>
</dbReference>
<name>A0A346B0E1_9FIRM</name>